<evidence type="ECO:0000313" key="2">
    <source>
        <dbReference type="Proteomes" id="UP000299102"/>
    </source>
</evidence>
<evidence type="ECO:0000313" key="1">
    <source>
        <dbReference type="EMBL" id="GBP18661.1"/>
    </source>
</evidence>
<name>A0A4C1TX80_EUMVA</name>
<keyword evidence="2" id="KW-1185">Reference proteome</keyword>
<accession>A0A4C1TX80</accession>
<protein>
    <submittedName>
        <fullName evidence="1">Uncharacterized protein</fullName>
    </submittedName>
</protein>
<reference evidence="1 2" key="1">
    <citation type="journal article" date="2019" name="Commun. Biol.">
        <title>The bagworm genome reveals a unique fibroin gene that provides high tensile strength.</title>
        <authorList>
            <person name="Kono N."/>
            <person name="Nakamura H."/>
            <person name="Ohtoshi R."/>
            <person name="Tomita M."/>
            <person name="Numata K."/>
            <person name="Arakawa K."/>
        </authorList>
    </citation>
    <scope>NUCLEOTIDE SEQUENCE [LARGE SCALE GENOMIC DNA]</scope>
</reference>
<comment type="caution">
    <text evidence="1">The sequence shown here is derived from an EMBL/GenBank/DDBJ whole genome shotgun (WGS) entry which is preliminary data.</text>
</comment>
<proteinExistence type="predicted"/>
<dbReference type="AlphaFoldDB" id="A0A4C1TX80"/>
<sequence length="164" mass="18432">MLSLQMWHSAGVPDNIPDTNVTTLIERYCSRLVGRQRQTVNYSAMGRLVRVSGTIQCTKFCRSELPANDTMHRWFQKTAEKLLSNKCVDVLTPILDRVCADAGLRRRLRVVIESASVASAEPRRGKGARTPIIFMGTQFSVPHYMHSRRSSSPSTLTWAGRRGP</sequence>
<gene>
    <name evidence="1" type="ORF">EVAR_14431_1</name>
</gene>
<organism evidence="1 2">
    <name type="scientific">Eumeta variegata</name>
    <name type="common">Bagworm moth</name>
    <name type="synonym">Eumeta japonica</name>
    <dbReference type="NCBI Taxonomy" id="151549"/>
    <lineage>
        <taxon>Eukaryota</taxon>
        <taxon>Metazoa</taxon>
        <taxon>Ecdysozoa</taxon>
        <taxon>Arthropoda</taxon>
        <taxon>Hexapoda</taxon>
        <taxon>Insecta</taxon>
        <taxon>Pterygota</taxon>
        <taxon>Neoptera</taxon>
        <taxon>Endopterygota</taxon>
        <taxon>Lepidoptera</taxon>
        <taxon>Glossata</taxon>
        <taxon>Ditrysia</taxon>
        <taxon>Tineoidea</taxon>
        <taxon>Psychidae</taxon>
        <taxon>Oiketicinae</taxon>
        <taxon>Eumeta</taxon>
    </lineage>
</organism>
<dbReference type="EMBL" id="BGZK01000099">
    <property type="protein sequence ID" value="GBP18661.1"/>
    <property type="molecule type" value="Genomic_DNA"/>
</dbReference>
<dbReference type="Proteomes" id="UP000299102">
    <property type="component" value="Unassembled WGS sequence"/>
</dbReference>